<dbReference type="InterPro" id="IPR001680">
    <property type="entry name" value="WD40_rpt"/>
</dbReference>
<dbReference type="PANTHER" id="PTHR19879">
    <property type="entry name" value="TRANSCRIPTION INITIATION FACTOR TFIID"/>
    <property type="match status" value="1"/>
</dbReference>
<evidence type="ECO:0000313" key="6">
    <source>
        <dbReference type="Proteomes" id="UP000199400"/>
    </source>
</evidence>
<keyword evidence="1 3" id="KW-0853">WD repeat</keyword>
<evidence type="ECO:0000256" key="2">
    <source>
        <dbReference type="ARBA" id="ARBA00022737"/>
    </source>
</evidence>
<evidence type="ECO:0000313" key="5">
    <source>
        <dbReference type="EMBL" id="SFE47474.1"/>
    </source>
</evidence>
<proteinExistence type="predicted"/>
<evidence type="ECO:0000256" key="1">
    <source>
        <dbReference type="ARBA" id="ARBA00022574"/>
    </source>
</evidence>
<dbReference type="PROSITE" id="PS50082">
    <property type="entry name" value="WD_REPEATS_2"/>
    <property type="match status" value="5"/>
</dbReference>
<feature type="region of interest" description="Disordered" evidence="4">
    <location>
        <begin position="1"/>
        <end position="28"/>
    </location>
</feature>
<dbReference type="InterPro" id="IPR020472">
    <property type="entry name" value="WD40_PAC1"/>
</dbReference>
<dbReference type="AlphaFoldDB" id="A0A1I2AU13"/>
<feature type="repeat" description="WD" evidence="3">
    <location>
        <begin position="684"/>
        <end position="715"/>
    </location>
</feature>
<dbReference type="OrthoDB" id="9765809at2"/>
<dbReference type="InterPro" id="IPR011041">
    <property type="entry name" value="Quinoprot_gluc/sorb_DH_b-prop"/>
</dbReference>
<keyword evidence="6" id="KW-1185">Reference proteome</keyword>
<dbReference type="EMBL" id="FOMX01000014">
    <property type="protein sequence ID" value="SFE47474.1"/>
    <property type="molecule type" value="Genomic_DNA"/>
</dbReference>
<dbReference type="PROSITE" id="PS00678">
    <property type="entry name" value="WD_REPEATS_1"/>
    <property type="match status" value="2"/>
</dbReference>
<dbReference type="PRINTS" id="PR00320">
    <property type="entry name" value="GPROTEINBRPT"/>
</dbReference>
<gene>
    <name evidence="5" type="ORF">SAMN02745121_04379</name>
</gene>
<evidence type="ECO:0000256" key="4">
    <source>
        <dbReference type="SAM" id="MobiDB-lite"/>
    </source>
</evidence>
<evidence type="ECO:0000256" key="3">
    <source>
        <dbReference type="PROSITE-ProRule" id="PRU00221"/>
    </source>
</evidence>
<reference evidence="6" key="1">
    <citation type="submission" date="2016-10" db="EMBL/GenBank/DDBJ databases">
        <authorList>
            <person name="Varghese N."/>
            <person name="Submissions S."/>
        </authorList>
    </citation>
    <scope>NUCLEOTIDE SEQUENCE [LARGE SCALE GENOMIC DNA]</scope>
    <source>
        <strain evidence="6">ATCC 25963</strain>
    </source>
</reference>
<dbReference type="STRING" id="54.SAMN02745121_04379"/>
<name>A0A1I2AU13_9BACT</name>
<dbReference type="SUPFAM" id="SSF50998">
    <property type="entry name" value="Quinoprotein alcohol dehydrogenase-like"/>
    <property type="match status" value="1"/>
</dbReference>
<dbReference type="Pfam" id="PF00400">
    <property type="entry name" value="WD40"/>
    <property type="match status" value="5"/>
</dbReference>
<sequence>MGPTTEPVTGTTDETTATTADTDTTTGGPAALCERLGGEVGVGELVADAQARGISRAFHGHTDYVSRISVSPDGARFVTASDDKTARLWDIASGEARVLVGHDDEIWNAQHTWDGDEIATVSKDRTLRLWDARTGAPRATIAVPSPTRQLVFRPDGAILGAHTIGGEAWILRPGASAVELLTPPEERPSRSYLSLDGRRLIVQPELGDVYVRDLDGAAKKHLPRTRGATGKWFLDRHGDVALQLSNDATVHWDLATMTRRPLDGISHSRRPAFSAAGDRLALAVGADIHVYATRTGELVRRFVGHEGPVEMVSFSADDRRLVSGSVDRTVRLWNLASGRSEVYAGFEGVVTEAELLADGRSILAVSTAGEVRLFEPRRAGRIVTDHAAPATGLAVSVDDRVASIDDRGRLRIVALDGRVIAEHAVPRAAAVHLAASPDGRSFAGVPRAWVTGSDGRHPARAAPPATLLLGRFDATAPLAVALPAAALELLWLADGSAVVVALVDGSVRRIDRSGAGLELDRFPAPATSIALAPGGDWLAAGSDDGRVRLTELATGRHRDLAPHEERVTALAFAGGTWLASGCADHTVRLWRVQDGSFRAFDEGGHGVEQLAFSADGRALILLSGGETQLRRLSVETGEHLAPLTGPLGKLHGFTLAGDGRRLLTHGADGAVRVIDLADGEGRTLAGHPLAITGAGFAAGGRMIVTLGAEGSVRAWPDDLPETMPELRAWLAAATPERIAGQ</sequence>
<feature type="repeat" description="WD" evidence="3">
    <location>
        <begin position="58"/>
        <end position="99"/>
    </location>
</feature>
<dbReference type="PROSITE" id="PS50294">
    <property type="entry name" value="WD_REPEATS_REGION"/>
    <property type="match status" value="4"/>
</dbReference>
<keyword evidence="2" id="KW-0677">Repeat</keyword>
<dbReference type="Proteomes" id="UP000199400">
    <property type="component" value="Unassembled WGS sequence"/>
</dbReference>
<dbReference type="PANTHER" id="PTHR19879:SF9">
    <property type="entry name" value="TRANSCRIPTION INITIATION FACTOR TFIID SUBUNIT 5"/>
    <property type="match status" value="1"/>
</dbReference>
<feature type="repeat" description="WD" evidence="3">
    <location>
        <begin position="99"/>
        <end position="140"/>
    </location>
</feature>
<protein>
    <submittedName>
        <fullName evidence="5">WD40 repeat</fullName>
    </submittedName>
</protein>
<dbReference type="InterPro" id="IPR019775">
    <property type="entry name" value="WD40_repeat_CS"/>
</dbReference>
<dbReference type="RefSeq" id="WP_096332031.1">
    <property type="nucleotide sequence ID" value="NZ_FOMX01000014.1"/>
</dbReference>
<feature type="repeat" description="WD" evidence="3">
    <location>
        <begin position="560"/>
        <end position="600"/>
    </location>
</feature>
<dbReference type="SMART" id="SM00320">
    <property type="entry name" value="WD40"/>
    <property type="match status" value="9"/>
</dbReference>
<feature type="repeat" description="WD" evidence="3">
    <location>
        <begin position="302"/>
        <end position="343"/>
    </location>
</feature>
<dbReference type="Gene3D" id="2.130.10.10">
    <property type="entry name" value="YVTN repeat-like/Quinoprotein amine dehydrogenase"/>
    <property type="match status" value="4"/>
</dbReference>
<dbReference type="InterPro" id="IPR011047">
    <property type="entry name" value="Quinoprotein_ADH-like_sf"/>
</dbReference>
<dbReference type="SUPFAM" id="SSF50952">
    <property type="entry name" value="Soluble quinoprotein glucose dehydrogenase"/>
    <property type="match status" value="1"/>
</dbReference>
<organism evidence="5 6">
    <name type="scientific">Nannocystis exedens</name>
    <dbReference type="NCBI Taxonomy" id="54"/>
    <lineage>
        <taxon>Bacteria</taxon>
        <taxon>Pseudomonadati</taxon>
        <taxon>Myxococcota</taxon>
        <taxon>Polyangia</taxon>
        <taxon>Nannocystales</taxon>
        <taxon>Nannocystaceae</taxon>
        <taxon>Nannocystis</taxon>
    </lineage>
</organism>
<dbReference type="InterPro" id="IPR015943">
    <property type="entry name" value="WD40/YVTN_repeat-like_dom_sf"/>
</dbReference>
<accession>A0A1I2AU13</accession>